<dbReference type="InterPro" id="IPR051084">
    <property type="entry name" value="H+-coupled_symporters"/>
</dbReference>
<dbReference type="AlphaFoldDB" id="A0A4R0YU00"/>
<dbReference type="Gene3D" id="1.20.1250.20">
    <property type="entry name" value="MFS general substrate transporter like domains"/>
    <property type="match status" value="2"/>
</dbReference>
<accession>A0A4R0YU00</accession>
<evidence type="ECO:0000256" key="7">
    <source>
        <dbReference type="ARBA" id="ARBA00023136"/>
    </source>
</evidence>
<comment type="caution">
    <text evidence="10">The sequence shown here is derived from an EMBL/GenBank/DDBJ whole genome shotgun (WGS) entry which is preliminary data.</text>
</comment>
<sequence>MSQAFTPMPQVATASRTLARGDIRTLFLASLGGALEFYDFVVFVFFALPLSHLFFPQDTAPWLAQLQVYGIFAAGYLARPLGGIVMAHFGDRQGRKRMFTLSVFLMALPTLAIGLLPVYATAGVLAPLLLLLMRVVQGVAIGGEVPGAWVFVAEHAPPGRVGFACACLTSGLTVGILIGSLTAAWINHHLLPDEVLRWGWRLPFLLGGAFGFIAVWLRRWLSETPVFAALRERKALSREMPLRSVLAGHRGSVVLSMAVTWMLTAAILVLILMLPSLVQKSFGVATDTAFLGNSLAAFGLGVGCIAYGWLADAIGAAKTLLYGSLALLAVTYVLFADLAAGGTHFLALYALTGFLVGTVGVVPTVMVAAFPAPIRYSGISFAYNVSYAVFGASTATLIGYLAERAGRMAPAHYVAMTAVVGAAVAWRLMVRPGRSADQNSSSCDAHR</sequence>
<dbReference type="GO" id="GO:0005886">
    <property type="term" value="C:plasma membrane"/>
    <property type="evidence" value="ECO:0007669"/>
    <property type="project" value="UniProtKB-SubCell"/>
</dbReference>
<dbReference type="RefSeq" id="WP_131408203.1">
    <property type="nucleotide sequence ID" value="NZ_SJTG01000002.1"/>
</dbReference>
<feature type="transmembrane region" description="Helical" evidence="8">
    <location>
        <begin position="253"/>
        <end position="278"/>
    </location>
</feature>
<dbReference type="PROSITE" id="PS50850">
    <property type="entry name" value="MFS"/>
    <property type="match status" value="1"/>
</dbReference>
<organism evidence="10 11">
    <name type="scientific">Dyella soli</name>
    <dbReference type="NCBI Taxonomy" id="522319"/>
    <lineage>
        <taxon>Bacteria</taxon>
        <taxon>Pseudomonadati</taxon>
        <taxon>Pseudomonadota</taxon>
        <taxon>Gammaproteobacteria</taxon>
        <taxon>Lysobacterales</taxon>
        <taxon>Rhodanobacteraceae</taxon>
        <taxon>Dyella</taxon>
    </lineage>
</organism>
<evidence type="ECO:0000313" key="11">
    <source>
        <dbReference type="Proteomes" id="UP000291822"/>
    </source>
</evidence>
<gene>
    <name evidence="10" type="ORF">EZM97_15545</name>
</gene>
<keyword evidence="2" id="KW-0813">Transport</keyword>
<keyword evidence="6 8" id="KW-1133">Transmembrane helix</keyword>
<proteinExistence type="predicted"/>
<name>A0A4R0YU00_9GAMM</name>
<dbReference type="InterPro" id="IPR020846">
    <property type="entry name" value="MFS_dom"/>
</dbReference>
<dbReference type="InterPro" id="IPR036259">
    <property type="entry name" value="MFS_trans_sf"/>
</dbReference>
<feature type="transmembrane region" description="Helical" evidence="8">
    <location>
        <begin position="128"/>
        <end position="151"/>
    </location>
</feature>
<feature type="transmembrane region" description="Helical" evidence="8">
    <location>
        <begin position="163"/>
        <end position="186"/>
    </location>
</feature>
<feature type="transmembrane region" description="Helical" evidence="8">
    <location>
        <begin position="346"/>
        <end position="369"/>
    </location>
</feature>
<feature type="transmembrane region" description="Helical" evidence="8">
    <location>
        <begin position="26"/>
        <end position="48"/>
    </location>
</feature>
<protein>
    <submittedName>
        <fullName evidence="10">MFS transporter</fullName>
    </submittedName>
</protein>
<evidence type="ECO:0000256" key="6">
    <source>
        <dbReference type="ARBA" id="ARBA00022989"/>
    </source>
</evidence>
<evidence type="ECO:0000256" key="3">
    <source>
        <dbReference type="ARBA" id="ARBA00022475"/>
    </source>
</evidence>
<feature type="transmembrane region" description="Helical" evidence="8">
    <location>
        <begin position="381"/>
        <end position="401"/>
    </location>
</feature>
<dbReference type="FunFam" id="1.20.1250.20:FF:000001">
    <property type="entry name" value="Dicarboxylate MFS transporter"/>
    <property type="match status" value="1"/>
</dbReference>
<reference evidence="10 11" key="1">
    <citation type="submission" date="2019-02" db="EMBL/GenBank/DDBJ databases">
        <title>Dyella amyloliquefaciens sp. nov., isolated from forest soil.</title>
        <authorList>
            <person name="Gao Z.-H."/>
            <person name="Qiu L.-H."/>
        </authorList>
    </citation>
    <scope>NUCLEOTIDE SEQUENCE [LARGE SCALE GENOMIC DNA]</scope>
    <source>
        <strain evidence="10 11">KACC 12747</strain>
    </source>
</reference>
<feature type="transmembrane region" description="Helical" evidence="8">
    <location>
        <begin position="413"/>
        <end position="430"/>
    </location>
</feature>
<keyword evidence="3" id="KW-1003">Cell membrane</keyword>
<keyword evidence="7 8" id="KW-0472">Membrane</keyword>
<dbReference type="SUPFAM" id="SSF103473">
    <property type="entry name" value="MFS general substrate transporter"/>
    <property type="match status" value="1"/>
</dbReference>
<evidence type="ECO:0000256" key="5">
    <source>
        <dbReference type="ARBA" id="ARBA00022847"/>
    </source>
</evidence>
<evidence type="ECO:0000259" key="9">
    <source>
        <dbReference type="PROSITE" id="PS50850"/>
    </source>
</evidence>
<dbReference type="InterPro" id="IPR011701">
    <property type="entry name" value="MFS"/>
</dbReference>
<feature type="transmembrane region" description="Helical" evidence="8">
    <location>
        <begin position="319"/>
        <end position="340"/>
    </location>
</feature>
<dbReference type="PANTHER" id="PTHR43528">
    <property type="entry name" value="ALPHA-KETOGLUTARATE PERMEASE"/>
    <property type="match status" value="1"/>
</dbReference>
<feature type="transmembrane region" description="Helical" evidence="8">
    <location>
        <begin position="290"/>
        <end position="310"/>
    </location>
</feature>
<keyword evidence="4 8" id="KW-0812">Transmembrane</keyword>
<dbReference type="PANTHER" id="PTHR43528:SF7">
    <property type="entry name" value="MFS TRANSPORTER"/>
    <property type="match status" value="1"/>
</dbReference>
<evidence type="ECO:0000313" key="10">
    <source>
        <dbReference type="EMBL" id="TCI10308.1"/>
    </source>
</evidence>
<feature type="transmembrane region" description="Helical" evidence="8">
    <location>
        <begin position="68"/>
        <end position="89"/>
    </location>
</feature>
<keyword evidence="5" id="KW-0769">Symport</keyword>
<evidence type="ECO:0000256" key="2">
    <source>
        <dbReference type="ARBA" id="ARBA00022448"/>
    </source>
</evidence>
<feature type="transmembrane region" description="Helical" evidence="8">
    <location>
        <begin position="198"/>
        <end position="217"/>
    </location>
</feature>
<dbReference type="Pfam" id="PF07690">
    <property type="entry name" value="MFS_1"/>
    <property type="match status" value="1"/>
</dbReference>
<comment type="subcellular location">
    <subcellularLocation>
        <location evidence="1">Cell membrane</location>
        <topology evidence="1">Multi-pass membrane protein</topology>
    </subcellularLocation>
</comment>
<evidence type="ECO:0000256" key="1">
    <source>
        <dbReference type="ARBA" id="ARBA00004651"/>
    </source>
</evidence>
<feature type="transmembrane region" description="Helical" evidence="8">
    <location>
        <begin position="101"/>
        <end position="122"/>
    </location>
</feature>
<dbReference type="Proteomes" id="UP000291822">
    <property type="component" value="Unassembled WGS sequence"/>
</dbReference>
<evidence type="ECO:0000256" key="8">
    <source>
        <dbReference type="SAM" id="Phobius"/>
    </source>
</evidence>
<evidence type="ECO:0000256" key="4">
    <source>
        <dbReference type="ARBA" id="ARBA00022692"/>
    </source>
</evidence>
<dbReference type="EMBL" id="SJTG01000002">
    <property type="protein sequence ID" value="TCI10308.1"/>
    <property type="molecule type" value="Genomic_DNA"/>
</dbReference>
<keyword evidence="11" id="KW-1185">Reference proteome</keyword>
<feature type="domain" description="Major facilitator superfamily (MFS) profile" evidence="9">
    <location>
        <begin position="25"/>
        <end position="433"/>
    </location>
</feature>
<dbReference type="GO" id="GO:0015293">
    <property type="term" value="F:symporter activity"/>
    <property type="evidence" value="ECO:0007669"/>
    <property type="project" value="UniProtKB-KW"/>
</dbReference>